<reference evidence="1 2" key="1">
    <citation type="submission" date="2014-04" db="EMBL/GenBank/DDBJ databases">
        <authorList>
            <consortium name="DOE Joint Genome Institute"/>
            <person name="Kuo A."/>
            <person name="Zuccaro A."/>
            <person name="Kohler A."/>
            <person name="Nagy L.G."/>
            <person name="Floudas D."/>
            <person name="Copeland A."/>
            <person name="Barry K.W."/>
            <person name="Cichocki N."/>
            <person name="Veneault-Fourrey C."/>
            <person name="LaButti K."/>
            <person name="Lindquist E.A."/>
            <person name="Lipzen A."/>
            <person name="Lundell T."/>
            <person name="Morin E."/>
            <person name="Murat C."/>
            <person name="Sun H."/>
            <person name="Tunlid A."/>
            <person name="Henrissat B."/>
            <person name="Grigoriev I.V."/>
            <person name="Hibbett D.S."/>
            <person name="Martin F."/>
            <person name="Nordberg H.P."/>
            <person name="Cantor M.N."/>
            <person name="Hua S.X."/>
        </authorList>
    </citation>
    <scope>NUCLEOTIDE SEQUENCE [LARGE SCALE GENOMIC DNA]</scope>
    <source>
        <strain evidence="1 2">MAFF 305830</strain>
    </source>
</reference>
<dbReference type="AlphaFoldDB" id="A0A0C3AIP5"/>
<dbReference type="PANTHER" id="PTHR34561:SF1">
    <property type="entry name" value="NADH DEHYDROGENASE [UBIQUINONE] 1 ALPHA SUBCOMPLEX ASSEMBLY FACTOR 8"/>
    <property type="match status" value="1"/>
</dbReference>
<dbReference type="InterPro" id="IPR034595">
    <property type="entry name" value="NDUFAF8"/>
</dbReference>
<accession>A0A0C3AIP5</accession>
<name>A0A0C3AIP5_SERVB</name>
<dbReference type="Proteomes" id="UP000054097">
    <property type="component" value="Unassembled WGS sequence"/>
</dbReference>
<organism evidence="1 2">
    <name type="scientific">Serendipita vermifera MAFF 305830</name>
    <dbReference type="NCBI Taxonomy" id="933852"/>
    <lineage>
        <taxon>Eukaryota</taxon>
        <taxon>Fungi</taxon>
        <taxon>Dikarya</taxon>
        <taxon>Basidiomycota</taxon>
        <taxon>Agaricomycotina</taxon>
        <taxon>Agaricomycetes</taxon>
        <taxon>Sebacinales</taxon>
        <taxon>Serendipitaceae</taxon>
        <taxon>Serendipita</taxon>
    </lineage>
</organism>
<dbReference type="OrthoDB" id="3821113at2759"/>
<gene>
    <name evidence="1" type="ORF">M408DRAFT_75774</name>
</gene>
<reference evidence="2" key="2">
    <citation type="submission" date="2015-01" db="EMBL/GenBank/DDBJ databases">
        <title>Evolutionary Origins and Diversification of the Mycorrhizal Mutualists.</title>
        <authorList>
            <consortium name="DOE Joint Genome Institute"/>
            <consortium name="Mycorrhizal Genomics Consortium"/>
            <person name="Kohler A."/>
            <person name="Kuo A."/>
            <person name="Nagy L.G."/>
            <person name="Floudas D."/>
            <person name="Copeland A."/>
            <person name="Barry K.W."/>
            <person name="Cichocki N."/>
            <person name="Veneault-Fourrey C."/>
            <person name="LaButti K."/>
            <person name="Lindquist E.A."/>
            <person name="Lipzen A."/>
            <person name="Lundell T."/>
            <person name="Morin E."/>
            <person name="Murat C."/>
            <person name="Riley R."/>
            <person name="Ohm R."/>
            <person name="Sun H."/>
            <person name="Tunlid A."/>
            <person name="Henrissat B."/>
            <person name="Grigoriev I.V."/>
            <person name="Hibbett D.S."/>
            <person name="Martin F."/>
        </authorList>
    </citation>
    <scope>NUCLEOTIDE SEQUENCE [LARGE SCALE GENOMIC DNA]</scope>
    <source>
        <strain evidence="2">MAFF 305830</strain>
    </source>
</reference>
<dbReference type="PANTHER" id="PTHR34561">
    <property type="entry name" value="NADH DEHYDROGENASE [UBIQUINONE] 1 ALPHA SUBCOMPLEX ASSEMBLY FACTOR 8"/>
    <property type="match status" value="1"/>
</dbReference>
<dbReference type="GO" id="GO:0032981">
    <property type="term" value="P:mitochondrial respiratory chain complex I assembly"/>
    <property type="evidence" value="ECO:0007669"/>
    <property type="project" value="InterPro"/>
</dbReference>
<protein>
    <recommendedName>
        <fullName evidence="3">IMS import disulfide relay-system CHCH-CHCH-like Cx9C domain-containing protein</fullName>
    </recommendedName>
</protein>
<dbReference type="GO" id="GO:0005739">
    <property type="term" value="C:mitochondrion"/>
    <property type="evidence" value="ECO:0007669"/>
    <property type="project" value="InterPro"/>
</dbReference>
<dbReference type="HOGENOM" id="CLU_188562_1_0_1"/>
<proteinExistence type="predicted"/>
<evidence type="ECO:0000313" key="1">
    <source>
        <dbReference type="EMBL" id="KIM24505.1"/>
    </source>
</evidence>
<keyword evidence="2" id="KW-1185">Reference proteome</keyword>
<dbReference type="EMBL" id="KN824323">
    <property type="protein sequence ID" value="KIM24505.1"/>
    <property type="molecule type" value="Genomic_DNA"/>
</dbReference>
<sequence>MNPASSSPLKRFATATTITCSTTAATYGQCMLKSYQDVKKDMCQKEFLAFKDCVQTAVRG</sequence>
<evidence type="ECO:0008006" key="3">
    <source>
        <dbReference type="Google" id="ProtNLM"/>
    </source>
</evidence>
<evidence type="ECO:0000313" key="2">
    <source>
        <dbReference type="Proteomes" id="UP000054097"/>
    </source>
</evidence>